<dbReference type="GO" id="GO:0008270">
    <property type="term" value="F:zinc ion binding"/>
    <property type="evidence" value="ECO:0007669"/>
    <property type="project" value="UniProtKB-KW"/>
</dbReference>
<dbReference type="InterPro" id="IPR001810">
    <property type="entry name" value="F-box_dom"/>
</dbReference>
<gene>
    <name evidence="7" type="ORF">SeLEV6574_g06241</name>
    <name evidence="8" type="ORF">SeMB42_g05563</name>
</gene>
<dbReference type="OrthoDB" id="2162569at2759"/>
<dbReference type="SUPFAM" id="SSF81383">
    <property type="entry name" value="F-box domain"/>
    <property type="match status" value="1"/>
</dbReference>
<comment type="caution">
    <text evidence="7">The sequence shown here is derived from an EMBL/GenBank/DDBJ whole genome shotgun (WGS) entry which is preliminary data.</text>
</comment>
<evidence type="ECO:0000256" key="3">
    <source>
        <dbReference type="ARBA" id="ARBA00022833"/>
    </source>
</evidence>
<proteinExistence type="predicted"/>
<dbReference type="Proteomes" id="UP000320475">
    <property type="component" value="Unassembled WGS sequence"/>
</dbReference>
<dbReference type="EMBL" id="QEAM01000339">
    <property type="protein sequence ID" value="TPX41138.1"/>
    <property type="molecule type" value="Genomic_DNA"/>
</dbReference>
<dbReference type="AlphaFoldDB" id="A0A507CPV8"/>
<evidence type="ECO:0000256" key="5">
    <source>
        <dbReference type="SAM" id="MobiDB-lite"/>
    </source>
</evidence>
<keyword evidence="9" id="KW-1185">Reference proteome</keyword>
<feature type="domain" description="MYND-type" evidence="6">
    <location>
        <begin position="381"/>
        <end position="420"/>
    </location>
</feature>
<evidence type="ECO:0000256" key="1">
    <source>
        <dbReference type="ARBA" id="ARBA00022723"/>
    </source>
</evidence>
<evidence type="ECO:0000313" key="10">
    <source>
        <dbReference type="Proteomes" id="UP000320475"/>
    </source>
</evidence>
<dbReference type="STRING" id="286115.A0A507CPV8"/>
<keyword evidence="3" id="KW-0862">Zinc</keyword>
<evidence type="ECO:0000259" key="6">
    <source>
        <dbReference type="PROSITE" id="PS50865"/>
    </source>
</evidence>
<evidence type="ECO:0000313" key="9">
    <source>
        <dbReference type="Proteomes" id="UP000317494"/>
    </source>
</evidence>
<dbReference type="VEuPathDB" id="FungiDB:SeMB42_g05563"/>
<dbReference type="Pfam" id="PF01753">
    <property type="entry name" value="zf-MYND"/>
    <property type="match status" value="1"/>
</dbReference>
<evidence type="ECO:0000256" key="4">
    <source>
        <dbReference type="PROSITE-ProRule" id="PRU00134"/>
    </source>
</evidence>
<organism evidence="7 10">
    <name type="scientific">Synchytrium endobioticum</name>
    <dbReference type="NCBI Taxonomy" id="286115"/>
    <lineage>
        <taxon>Eukaryota</taxon>
        <taxon>Fungi</taxon>
        <taxon>Fungi incertae sedis</taxon>
        <taxon>Chytridiomycota</taxon>
        <taxon>Chytridiomycota incertae sedis</taxon>
        <taxon>Chytridiomycetes</taxon>
        <taxon>Synchytriales</taxon>
        <taxon>Synchytriaceae</taxon>
        <taxon>Synchytrium</taxon>
    </lineage>
</organism>
<evidence type="ECO:0000313" key="7">
    <source>
        <dbReference type="EMBL" id="TPX41138.1"/>
    </source>
</evidence>
<accession>A0A507CPV8</accession>
<dbReference type="InterPro" id="IPR002893">
    <property type="entry name" value="Znf_MYND"/>
</dbReference>
<keyword evidence="2 4" id="KW-0863">Zinc-finger</keyword>
<feature type="region of interest" description="Disordered" evidence="5">
    <location>
        <begin position="273"/>
        <end position="298"/>
    </location>
</feature>
<reference evidence="9 10" key="1">
    <citation type="journal article" date="2019" name="Sci. Rep.">
        <title>Comparative genomics of chytrid fungi reveal insights into the obligate biotrophic and pathogenic lifestyle of Synchytrium endobioticum.</title>
        <authorList>
            <person name="van de Vossenberg B.T.L.H."/>
            <person name="Warris S."/>
            <person name="Nguyen H.D.T."/>
            <person name="van Gent-Pelzer M.P.E."/>
            <person name="Joly D.L."/>
            <person name="van de Geest H.C."/>
            <person name="Bonants P.J.M."/>
            <person name="Smith D.S."/>
            <person name="Levesque C.A."/>
            <person name="van der Lee T.A.J."/>
        </authorList>
    </citation>
    <scope>NUCLEOTIDE SEQUENCE [LARGE SCALE GENOMIC DNA]</scope>
    <source>
        <strain evidence="7 10">LEV6574</strain>
        <strain evidence="8 9">MB42</strain>
    </source>
</reference>
<feature type="region of interest" description="Disordered" evidence="5">
    <location>
        <begin position="1"/>
        <end position="51"/>
    </location>
</feature>
<protein>
    <recommendedName>
        <fullName evidence="6">MYND-type domain-containing protein</fullName>
    </recommendedName>
</protein>
<evidence type="ECO:0000256" key="2">
    <source>
        <dbReference type="ARBA" id="ARBA00022771"/>
    </source>
</evidence>
<evidence type="ECO:0000313" key="8">
    <source>
        <dbReference type="EMBL" id="TPX41466.1"/>
    </source>
</evidence>
<dbReference type="InterPro" id="IPR036047">
    <property type="entry name" value="F-box-like_dom_sf"/>
</dbReference>
<keyword evidence="1" id="KW-0479">Metal-binding</keyword>
<dbReference type="PROSITE" id="PS50865">
    <property type="entry name" value="ZF_MYND_2"/>
    <property type="match status" value="1"/>
</dbReference>
<name>A0A507CPV8_9FUNG</name>
<feature type="compositionally biased region" description="Polar residues" evidence="5">
    <location>
        <begin position="273"/>
        <end position="294"/>
    </location>
</feature>
<dbReference type="EMBL" id="QEAN01000270">
    <property type="protein sequence ID" value="TPX41466.1"/>
    <property type="molecule type" value="Genomic_DNA"/>
</dbReference>
<dbReference type="Pfam" id="PF12937">
    <property type="entry name" value="F-box-like"/>
    <property type="match status" value="1"/>
</dbReference>
<dbReference type="SUPFAM" id="SSF144232">
    <property type="entry name" value="HIT/MYND zinc finger-like"/>
    <property type="match status" value="1"/>
</dbReference>
<dbReference type="Gene3D" id="1.20.1280.50">
    <property type="match status" value="1"/>
</dbReference>
<sequence>MALLLTQGRIADCESRPTSPERVAVESSPISDIGHKRQSLPSSPSPPLRRSKRIAAKTTLSTYSASEPSPFDDDSNPITSLYHPQGFCPAPEILMHIFSYFPQWEDTQSLQKCMCVSKQWKLLAAPFLHRYAWTRQVLARTALPQFKQTAIDWPRLCLLVLAGWKSSASGCLGAPRLFYVDVEDAVSNEDLCDSDDEGASWVDVDSVASIASEKVEQGIRKHPNPADSQWEKILACTMDFRDFIKDAANLPHSNSNTSTLASIAELESMEPVNSTHNINPYQNENPPTTPQSSDGRYAYASTPPPPLAPPVVSYAFARRRLAAGQDPARIPVLVKWSEKWDVGTYFVWADLSAGRGAVLLRCKPTDDKRVIVWDACTFGTCNKCQCRLPKIQSCAQCRIAQYCSRECQREDWFSSHKKECVSLAYNPAIPDGGSDMEL</sequence>
<dbReference type="Proteomes" id="UP000317494">
    <property type="component" value="Unassembled WGS sequence"/>
</dbReference>
<dbReference type="CDD" id="cd09917">
    <property type="entry name" value="F-box_SF"/>
    <property type="match status" value="1"/>
</dbReference>
<dbReference type="Gene3D" id="6.10.140.2220">
    <property type="match status" value="1"/>
</dbReference>